<evidence type="ECO:0000256" key="9">
    <source>
        <dbReference type="ARBA" id="ARBA00022679"/>
    </source>
</evidence>
<evidence type="ECO:0000256" key="10">
    <source>
        <dbReference type="ARBA" id="ARBA00022692"/>
    </source>
</evidence>
<dbReference type="GO" id="GO:0003976">
    <property type="term" value="F:UDP-N-acetylglucosamine-lysosomal-enzyme N-acetylglucosaminephosphotransferase activity"/>
    <property type="evidence" value="ECO:0000266"/>
    <property type="project" value="RGD"/>
</dbReference>
<keyword evidence="9" id="KW-0808">Transferase</keyword>
<evidence type="ECO:0000256" key="21">
    <source>
        <dbReference type="SAM" id="Phobius"/>
    </source>
</evidence>
<dbReference type="Pfam" id="PF21383">
    <property type="entry name" value="DPAGT1_ins"/>
    <property type="match status" value="1"/>
</dbReference>
<keyword evidence="8" id="KW-0328">Glycosyltransferase</keyword>
<dbReference type="Ensembl" id="ENSRNOT00000013134.7">
    <property type="protein sequence ID" value="ENSRNOP00000013134.4"/>
    <property type="gene ID" value="ENSRNOG00000009799.7"/>
</dbReference>
<feature type="transmembrane region" description="Helical" evidence="21">
    <location>
        <begin position="225"/>
        <end position="243"/>
    </location>
</feature>
<keyword evidence="11" id="KW-0479">Metal-binding</keyword>
<keyword evidence="15 21" id="KW-0472">Membrane</keyword>
<dbReference type="GO" id="GO:0016757">
    <property type="term" value="F:glycosyltransferase activity"/>
    <property type="evidence" value="ECO:0007669"/>
    <property type="project" value="UniProtKB-KW"/>
</dbReference>
<keyword evidence="26" id="KW-1267">Proteomics identification</keyword>
<evidence type="ECO:0000256" key="3">
    <source>
        <dbReference type="ARBA" id="ARBA00004922"/>
    </source>
</evidence>
<evidence type="ECO:0000256" key="13">
    <source>
        <dbReference type="ARBA" id="ARBA00022842"/>
    </source>
</evidence>
<feature type="transmembrane region" description="Helical" evidence="21">
    <location>
        <begin position="279"/>
        <end position="299"/>
    </location>
</feature>
<dbReference type="PANTHER" id="PTHR10571:SF0">
    <property type="entry name" value="UDP-N-ACETYLGLUCOSAMINE--DOLICHYL-PHOSPHATE N-ACETYLGLUCOSAMINEPHOSPHOTRANSFERASE"/>
    <property type="match status" value="1"/>
</dbReference>
<comment type="subunit">
    <text evidence="5">Homodimer.</text>
</comment>
<feature type="transmembrane region" description="Helical" evidence="21">
    <location>
        <begin position="97"/>
        <end position="116"/>
    </location>
</feature>
<dbReference type="GeneID" id="300668"/>
<keyword evidence="14 21" id="KW-1133">Transmembrane helix</keyword>
<evidence type="ECO:0000256" key="7">
    <source>
        <dbReference type="ARBA" id="ARBA00017659"/>
    </source>
</evidence>
<accession>F7EMK2</accession>
<evidence type="ECO:0000256" key="19">
    <source>
        <dbReference type="ARBA" id="ARBA00044717"/>
    </source>
</evidence>
<evidence type="ECO:0000256" key="6">
    <source>
        <dbReference type="ARBA" id="ARBA00013225"/>
    </source>
</evidence>
<feature type="transmembrane region" description="Helical" evidence="21">
    <location>
        <begin position="255"/>
        <end position="273"/>
    </location>
</feature>
<reference evidence="23" key="1">
    <citation type="submission" date="2024-01" db="EMBL/GenBank/DDBJ databases">
        <title>GRCr8: a new rat reference genome assembly contstructed from accurate long reads and long range scaffolding.</title>
        <authorList>
            <person name="Doris P.A."/>
            <person name="Kalbfleisch T."/>
            <person name="Li K."/>
            <person name="Howe K."/>
            <person name="Wood J."/>
        </authorList>
    </citation>
    <scope>NUCLEOTIDE SEQUENCE [LARGE SCALE GENOMIC DNA]</scope>
    <source>
        <strain evidence="23">Brown Norway</strain>
    </source>
</reference>
<feature type="transmembrane region" description="Helical" evidence="21">
    <location>
        <begin position="128"/>
        <end position="149"/>
    </location>
</feature>
<protein>
    <recommendedName>
        <fullName evidence="7">UDP-N-acetylglucosamine--dolichyl-phosphate N-acetylglucosaminephosphotransferase</fullName>
        <ecNumber evidence="6">2.7.8.15</ecNumber>
    </recommendedName>
    <alternativeName>
        <fullName evidence="17">GlcNAc-1-P transferase</fullName>
    </alternativeName>
    <alternativeName>
        <fullName evidence="18">N-acetylglucosamine-1-phosphate transferase</fullName>
    </alternativeName>
</protein>
<comment type="similarity">
    <text evidence="4">Belongs to the glycosyltransferase 4 family.</text>
</comment>
<comment type="catalytic activity">
    <reaction evidence="20">
        <text>a di-trans,poly-cis-dolichyl phosphate + UDP-N-acetyl-alpha-D-glucosamine = an N-acetyl-alpha-D-glucosaminyl-diphospho-di-trans,poly-cis-dolichol + UMP</text>
        <dbReference type="Rhea" id="RHEA:13289"/>
        <dbReference type="Rhea" id="RHEA-COMP:19498"/>
        <dbReference type="Rhea" id="RHEA-COMP:19507"/>
        <dbReference type="ChEBI" id="CHEBI:57683"/>
        <dbReference type="ChEBI" id="CHEBI:57705"/>
        <dbReference type="ChEBI" id="CHEBI:57865"/>
        <dbReference type="ChEBI" id="CHEBI:58427"/>
        <dbReference type="EC" id="2.7.8.15"/>
    </reaction>
    <physiologicalReaction direction="left-to-right" evidence="20">
        <dbReference type="Rhea" id="RHEA:13290"/>
    </physiologicalReaction>
</comment>
<feature type="transmembrane region" description="Helical" evidence="21">
    <location>
        <begin position="169"/>
        <end position="190"/>
    </location>
</feature>
<evidence type="ECO:0000256" key="8">
    <source>
        <dbReference type="ARBA" id="ARBA00022676"/>
    </source>
</evidence>
<evidence type="ECO:0000256" key="18">
    <source>
        <dbReference type="ARBA" id="ARBA00033238"/>
    </source>
</evidence>
<dbReference type="GO" id="GO:0005789">
    <property type="term" value="C:endoplasmic reticulum membrane"/>
    <property type="evidence" value="ECO:0007669"/>
    <property type="project" value="UniProtKB-SubCell"/>
</dbReference>
<dbReference type="Pfam" id="PF00953">
    <property type="entry name" value="Glycos_transf_4"/>
    <property type="match status" value="1"/>
</dbReference>
<dbReference type="InterPro" id="IPR033895">
    <property type="entry name" value="GPT"/>
</dbReference>
<evidence type="ECO:0000259" key="22">
    <source>
        <dbReference type="Pfam" id="PF21383"/>
    </source>
</evidence>
<keyword evidence="13" id="KW-0460">Magnesium</keyword>
<dbReference type="RGD" id="735124">
    <property type="gene designation" value="Dpagt1"/>
</dbReference>
<dbReference type="InterPro" id="IPR000715">
    <property type="entry name" value="Glycosyl_transferase_4"/>
</dbReference>
<dbReference type="Reactome" id="R-RNO-446193">
    <property type="pathway name" value="Biosynthesis of the N-glycan precursor (dolichol lipid-linked oligosaccharide, LLO) and transfer to a nascent protein"/>
</dbReference>
<dbReference type="GO" id="GO:0005794">
    <property type="term" value="C:Golgi apparatus"/>
    <property type="evidence" value="ECO:0000266"/>
    <property type="project" value="RGD"/>
</dbReference>
<feature type="transmembrane region" description="Helical" evidence="21">
    <location>
        <begin position="12"/>
        <end position="34"/>
    </location>
</feature>
<dbReference type="AGR" id="RGD:735124"/>
<proteinExistence type="evidence at protein level"/>
<evidence type="ECO:0000256" key="5">
    <source>
        <dbReference type="ARBA" id="ARBA00011738"/>
    </source>
</evidence>
<dbReference type="CTD" id="1798"/>
<name>F7EMK2_RAT</name>
<evidence type="ECO:0000256" key="14">
    <source>
        <dbReference type="ARBA" id="ARBA00022989"/>
    </source>
</evidence>
<dbReference type="UniPathway" id="UPA00378"/>
<reference evidence="23" key="2">
    <citation type="submission" date="2025-08" db="UniProtKB">
        <authorList>
            <consortium name="Ensembl"/>
        </authorList>
    </citation>
    <scope>IDENTIFICATION</scope>
    <source>
        <strain evidence="23">Brown Norway</strain>
    </source>
</reference>
<evidence type="ECO:0000256" key="12">
    <source>
        <dbReference type="ARBA" id="ARBA00022824"/>
    </source>
</evidence>
<dbReference type="GO" id="GO:0003975">
    <property type="term" value="F:UDP-N-acetylglucosamine-dolichyl-phosphate N-acetylglucosaminephosphotransferase activity"/>
    <property type="evidence" value="ECO:0000266"/>
    <property type="project" value="RGD"/>
</dbReference>
<keyword evidence="24" id="KW-1185">Reference proteome</keyword>
<evidence type="ECO:0000256" key="11">
    <source>
        <dbReference type="ARBA" id="ARBA00022723"/>
    </source>
</evidence>
<evidence type="ECO:0000256" key="2">
    <source>
        <dbReference type="ARBA" id="ARBA00004477"/>
    </source>
</evidence>
<dbReference type="HOGENOM" id="CLU_029942_0_1_1"/>
<comment type="function">
    <text evidence="19">UDP-N-acetylglucosamine--dolichyl-phosphate N-acetylglucosaminephosphotransferase that operates in the biosynthetic pathway of dolichol-linked oligosaccharides, the glycan precursors employed in protein asparagine (N)-glycosylation. The assembly of dolichol-linked oligosaccharides begins on the cytosolic side of the endoplasmic reticulum membrane and finishes in its lumen. The sequential addition of sugars to dolichol pyrophosphate produces dolichol-linked oligosaccharides containing fourteen sugars, including two GlcNAcs, nine mannoses and three glucoses. Once assembled, the oligosaccharide is transferred from the lipid to nascent proteins by oligosaccharyltransferases. Catalyzes the initial step of dolichol-linked oligosaccharide biosynthesis, transfering GlcNAc-1-P from cytosolic UDP-GlcNAc onto the carrier lipid dolichyl phosphate (P-dolichol), yielding GlcNAc-P-P-dolichol embedded in the cytoplasmic leaflet of the endoplasmic reticulum membrane.</text>
</comment>
<reference evidence="23" key="3">
    <citation type="submission" date="2025-09" db="UniProtKB">
        <authorList>
            <consortium name="Ensembl"/>
        </authorList>
    </citation>
    <scope>IDENTIFICATION</scope>
    <source>
        <strain evidence="23">Brown Norway</strain>
    </source>
</reference>
<organism evidence="23 24">
    <name type="scientific">Rattus norvegicus</name>
    <name type="common">Rat</name>
    <dbReference type="NCBI Taxonomy" id="10116"/>
    <lineage>
        <taxon>Eukaryota</taxon>
        <taxon>Metazoa</taxon>
        <taxon>Chordata</taxon>
        <taxon>Craniata</taxon>
        <taxon>Vertebrata</taxon>
        <taxon>Euteleostomi</taxon>
        <taxon>Mammalia</taxon>
        <taxon>Eutheria</taxon>
        <taxon>Euarchontoglires</taxon>
        <taxon>Glires</taxon>
        <taxon>Rodentia</taxon>
        <taxon>Myomorpha</taxon>
        <taxon>Muroidea</taxon>
        <taxon>Muridae</taxon>
        <taxon>Murinae</taxon>
        <taxon>Rattus</taxon>
    </lineage>
</organism>
<feature type="domain" description="DPAGT1 insertion" evidence="22">
    <location>
        <begin position="320"/>
        <end position="362"/>
    </location>
</feature>
<dbReference type="GO" id="GO:0016020">
    <property type="term" value="C:membrane"/>
    <property type="evidence" value="ECO:0000266"/>
    <property type="project" value="RGD"/>
</dbReference>
<keyword evidence="10 21" id="KW-0812">Transmembrane</keyword>
<feature type="transmembrane region" description="Helical" evidence="21">
    <location>
        <begin position="61"/>
        <end position="81"/>
    </location>
</feature>
<feature type="transmembrane region" description="Helical" evidence="21">
    <location>
        <begin position="381"/>
        <end position="403"/>
    </location>
</feature>
<gene>
    <name evidence="23 25" type="primary">Dpagt1</name>
</gene>
<evidence type="ECO:0007829" key="26">
    <source>
        <dbReference type="PeptideAtlas" id="F7EMK2"/>
    </source>
</evidence>
<dbReference type="PANTHER" id="PTHR10571">
    <property type="entry name" value="UDP-N-ACETYLGLUCOSAMINE--DOLICHYL-PHOSPHATE N-ACETYLGLUCOSAMINEPHOSPHOTRANSFERASE"/>
    <property type="match status" value="1"/>
</dbReference>
<dbReference type="GO" id="GO:0006488">
    <property type="term" value="P:dolichol-linked oligosaccharide biosynthetic process"/>
    <property type="evidence" value="ECO:0000266"/>
    <property type="project" value="RGD"/>
</dbReference>
<comment type="subcellular location">
    <subcellularLocation>
        <location evidence="2">Endoplasmic reticulum membrane</location>
        <topology evidence="2">Multi-pass membrane protein</topology>
    </subcellularLocation>
</comment>
<evidence type="ECO:0000256" key="20">
    <source>
        <dbReference type="ARBA" id="ARBA00045078"/>
    </source>
</evidence>
<evidence type="ECO:0000313" key="23">
    <source>
        <dbReference type="Ensembl" id="ENSRNOP00000013134.4"/>
    </source>
</evidence>
<dbReference type="CDD" id="cd06855">
    <property type="entry name" value="GT_GPT_euk"/>
    <property type="match status" value="1"/>
</dbReference>
<evidence type="ECO:0000313" key="25">
    <source>
        <dbReference type="RGD" id="735124"/>
    </source>
</evidence>
<dbReference type="OMA" id="LPHFNAR"/>
<dbReference type="RefSeq" id="NP_955420.1">
    <property type="nucleotide sequence ID" value="NM_199388.2"/>
</dbReference>
<keyword evidence="16" id="KW-0325">Glycoprotein</keyword>
<dbReference type="Proteomes" id="UP000002494">
    <property type="component" value="Chromosome 8"/>
</dbReference>
<evidence type="ECO:0000256" key="16">
    <source>
        <dbReference type="ARBA" id="ARBA00023180"/>
    </source>
</evidence>
<comment type="cofactor">
    <cofactor evidence="1">
        <name>Mg(2+)</name>
        <dbReference type="ChEBI" id="CHEBI:18420"/>
    </cofactor>
</comment>
<evidence type="ECO:0000313" key="24">
    <source>
        <dbReference type="Proteomes" id="UP000002494"/>
    </source>
</evidence>
<dbReference type="EC" id="2.7.8.15" evidence="6"/>
<evidence type="ECO:0000256" key="17">
    <source>
        <dbReference type="ARBA" id="ARBA00029567"/>
    </source>
</evidence>
<keyword evidence="12" id="KW-0256">Endoplasmic reticulum</keyword>
<sequence length="410" mass="46461">MWAFPELPLPLPLLVNLIGSLLGFVATVTLIPAFRSHFIAARLCGQDLNKLSRQQIPESQGVISGAVFLIILFCFIPFPFLNCFVEEQCKAFPHHEFVALIGALLAICCMIFLGFADDVLNLRWRHKLLLPTAASLPLLMVYFTNFGNTTIVVPKPFRWILGLHLDLGILYYVYMGLLAVFCTNAINILAGINGLEAGQSLVISASIIVFNLVELEGDYRDDHVFSLYFMMPFFFTTLGLLYHNWYPSQVFVGDTFCYFAGMTFAVVGILGHFSKTMLLFFMPQVFNFLYSLPQLFQIIPCPRHRMPRLNTKTGKLEMSYSKFKTKSLSFLGTFILKVAESLRLVTVHRGESEDGAFTECNNMTLINLLLKVFGPTHERNLTLFLLLLQVLSSAVTFSIRYQLVRLFYDV</sequence>
<comment type="pathway">
    <text evidence="3">Protein modification; protein glycosylation.</text>
</comment>
<evidence type="ECO:0000256" key="1">
    <source>
        <dbReference type="ARBA" id="ARBA00001946"/>
    </source>
</evidence>
<dbReference type="InterPro" id="IPR048439">
    <property type="entry name" value="DPAGT1_ins"/>
</dbReference>
<dbReference type="AlphaFoldDB" id="F7EMK2"/>
<dbReference type="GO" id="GO:0046872">
    <property type="term" value="F:metal ion binding"/>
    <property type="evidence" value="ECO:0007669"/>
    <property type="project" value="UniProtKB-KW"/>
</dbReference>
<dbReference type="GeneTree" id="ENSGT00390000011424"/>
<feature type="transmembrane region" description="Helical" evidence="21">
    <location>
        <begin position="197"/>
        <end position="213"/>
    </location>
</feature>
<evidence type="ECO:0000256" key="15">
    <source>
        <dbReference type="ARBA" id="ARBA00023136"/>
    </source>
</evidence>
<evidence type="ECO:0000256" key="4">
    <source>
        <dbReference type="ARBA" id="ARBA00009317"/>
    </source>
</evidence>
<dbReference type="GO" id="GO:0006487">
    <property type="term" value="P:protein N-linked glycosylation"/>
    <property type="evidence" value="ECO:0000266"/>
    <property type="project" value="RGD"/>
</dbReference>